<dbReference type="CDD" id="cd00554">
    <property type="entry name" value="MECDP_synthase"/>
    <property type="match status" value="1"/>
</dbReference>
<organism evidence="2">
    <name type="scientific">bioreactor metagenome</name>
    <dbReference type="NCBI Taxonomy" id="1076179"/>
    <lineage>
        <taxon>unclassified sequences</taxon>
        <taxon>metagenomes</taxon>
        <taxon>ecological metagenomes</taxon>
    </lineage>
</organism>
<dbReference type="PANTHER" id="PTHR43181:SF1">
    <property type="entry name" value="2-C-METHYL-D-ERYTHRITOL 2,4-CYCLODIPHOSPHATE SYNTHASE, CHLOROPLASTIC"/>
    <property type="match status" value="1"/>
</dbReference>
<dbReference type="AlphaFoldDB" id="A0A645FIF1"/>
<dbReference type="Pfam" id="PF02542">
    <property type="entry name" value="YgbB"/>
    <property type="match status" value="1"/>
</dbReference>
<dbReference type="GO" id="GO:0016114">
    <property type="term" value="P:terpenoid biosynthetic process"/>
    <property type="evidence" value="ECO:0007669"/>
    <property type="project" value="InterPro"/>
</dbReference>
<protein>
    <submittedName>
        <fullName evidence="2">2-C-methyl-D-erythritol 2,4-cyclodiphosphate synthase</fullName>
        <ecNumber evidence="2">4.6.1.12</ecNumber>
    </submittedName>
</protein>
<dbReference type="EC" id="4.6.1.12" evidence="2"/>
<dbReference type="NCBIfam" id="TIGR00151">
    <property type="entry name" value="ispF"/>
    <property type="match status" value="1"/>
</dbReference>
<dbReference type="EMBL" id="VSSQ01058521">
    <property type="protein sequence ID" value="MPN12224.1"/>
    <property type="molecule type" value="Genomic_DNA"/>
</dbReference>
<gene>
    <name evidence="2" type="primary">ispF_30</name>
    <name evidence="2" type="ORF">SDC9_159536</name>
</gene>
<name>A0A645FIF1_9ZZZZ</name>
<dbReference type="PANTHER" id="PTHR43181">
    <property type="entry name" value="2-C-METHYL-D-ERYTHRITOL 2,4-CYCLODIPHOSPHATE SYNTHASE, CHLOROPLASTIC"/>
    <property type="match status" value="1"/>
</dbReference>
<accession>A0A645FIF1</accession>
<reference evidence="2" key="1">
    <citation type="submission" date="2019-08" db="EMBL/GenBank/DDBJ databases">
        <authorList>
            <person name="Kucharzyk K."/>
            <person name="Murdoch R.W."/>
            <person name="Higgins S."/>
            <person name="Loffler F."/>
        </authorList>
    </citation>
    <scope>NUCLEOTIDE SEQUENCE</scope>
</reference>
<dbReference type="HAMAP" id="MF_00107">
    <property type="entry name" value="IspF"/>
    <property type="match status" value="1"/>
</dbReference>
<dbReference type="Gene3D" id="3.30.1330.50">
    <property type="entry name" value="2-C-methyl-D-erythritol 2,4-cyclodiphosphate synthase"/>
    <property type="match status" value="1"/>
</dbReference>
<comment type="caution">
    <text evidence="2">The sequence shown here is derived from an EMBL/GenBank/DDBJ whole genome shotgun (WGS) entry which is preliminary data.</text>
</comment>
<evidence type="ECO:0000313" key="2">
    <source>
        <dbReference type="EMBL" id="MPN12224.1"/>
    </source>
</evidence>
<sequence length="158" mass="17239">MFRIGQSSDIHRLVQDRRLILGGVDIPYAYGLLGHSDADALCHAIAEAIIGAMGLGDIGRHFPDTDPQYEGISSLLILAKVAEMLETYHFAIVNIDSLILIERPKMAPYLPQMKNNIAAALTIDPSQLNIKVTRGEGLSFIGREEGVMAQAVVLLESR</sequence>
<feature type="domain" description="2-C-methyl-D-erythritol 2,4-cyclodiphosphate synthase" evidence="1">
    <location>
        <begin position="2"/>
        <end position="155"/>
    </location>
</feature>
<dbReference type="InterPro" id="IPR036571">
    <property type="entry name" value="MECDP_synthase_sf"/>
</dbReference>
<proteinExistence type="inferred from homology"/>
<dbReference type="GO" id="GO:0008685">
    <property type="term" value="F:2-C-methyl-D-erythritol 2,4-cyclodiphosphate synthase activity"/>
    <property type="evidence" value="ECO:0007669"/>
    <property type="project" value="UniProtKB-EC"/>
</dbReference>
<dbReference type="SUPFAM" id="SSF69765">
    <property type="entry name" value="IpsF-like"/>
    <property type="match status" value="1"/>
</dbReference>
<dbReference type="InterPro" id="IPR003526">
    <property type="entry name" value="MECDP_synthase"/>
</dbReference>
<keyword evidence="2" id="KW-0456">Lyase</keyword>
<evidence type="ECO:0000259" key="1">
    <source>
        <dbReference type="Pfam" id="PF02542"/>
    </source>
</evidence>